<reference evidence="1 2" key="1">
    <citation type="submission" date="2019-07" db="EMBL/GenBank/DDBJ databases">
        <authorList>
            <person name="Mohale T."/>
        </authorList>
    </citation>
    <scope>NUCLEOTIDE SEQUENCE [LARGE SCALE GENOMIC DNA]</scope>
    <source>
        <strain evidence="1 2">NTPn 189</strain>
    </source>
</reference>
<accession>A0A5C8R8S8</accession>
<dbReference type="AlphaFoldDB" id="A0A5C8R8S8"/>
<proteinExistence type="predicted"/>
<protein>
    <submittedName>
        <fullName evidence="1">Uncharacterized protein</fullName>
    </submittedName>
</protein>
<sequence>MFLHHFTEIYDTFAPFLPLLNKQKNRKPEPAVKEQFRKFPFYLFNCNQAIWLYCEVWLICQCSVWFEVVPTCSVR</sequence>
<evidence type="ECO:0000313" key="2">
    <source>
        <dbReference type="Proteomes" id="UP000318940"/>
    </source>
</evidence>
<comment type="caution">
    <text evidence="1">The sequence shown here is derived from an EMBL/GenBank/DDBJ whole genome shotgun (WGS) entry which is preliminary data.</text>
</comment>
<gene>
    <name evidence="1" type="ORF">AZK02_07470</name>
</gene>
<organism evidence="1 2">
    <name type="scientific">Streptococcus pneumoniae</name>
    <dbReference type="NCBI Taxonomy" id="1313"/>
    <lineage>
        <taxon>Bacteria</taxon>
        <taxon>Bacillati</taxon>
        <taxon>Bacillota</taxon>
        <taxon>Bacilli</taxon>
        <taxon>Lactobacillales</taxon>
        <taxon>Streptococcaceae</taxon>
        <taxon>Streptococcus</taxon>
    </lineage>
</organism>
<dbReference type="Proteomes" id="UP000318940">
    <property type="component" value="Unassembled WGS sequence"/>
</dbReference>
<name>A0A5C8R8S8_STREE</name>
<evidence type="ECO:0000313" key="1">
    <source>
        <dbReference type="EMBL" id="TVW26571.1"/>
    </source>
</evidence>
<dbReference type="EMBL" id="VMVH01000065">
    <property type="protein sequence ID" value="TVW26571.1"/>
    <property type="molecule type" value="Genomic_DNA"/>
</dbReference>